<dbReference type="InterPro" id="IPR047854">
    <property type="entry name" value="RFC_lid"/>
</dbReference>
<evidence type="ECO:0000256" key="4">
    <source>
        <dbReference type="ARBA" id="ARBA00022741"/>
    </source>
</evidence>
<dbReference type="GO" id="GO:0005524">
    <property type="term" value="F:ATP binding"/>
    <property type="evidence" value="ECO:0007669"/>
    <property type="project" value="UniProtKB-KW"/>
</dbReference>
<keyword evidence="3" id="KW-0235">DNA replication</keyword>
<dbReference type="InterPro" id="IPR027417">
    <property type="entry name" value="P-loop_NTPase"/>
</dbReference>
<sequence length="361" mass="39691">MPESGTPASRIADAAASSGNLPWIEKYRPKQLDDLMSHRDIVSTIQRFLSEGRLPHLLFYGPAGVGKTSTILAIAGQIYSKREFPTMVLDLNASDERGIGVVRNEILTFASTRTVFSAGFKLVILDEADAMTKDAQNALRRIMEKFTANVRFCLVCNYLSKIIPALQSRCTRFRFAPLPSDSVAARVRDIAVAEGANLDEAGCRALVRLSGGDMRRALNILQSTALAFPAGVDEAAVYACVGHPSPADIRRVLQHLMNEEAPAAHAAIRELCADRGVALLDVVTELHELLGRAISRWKCYRRVDFPVSVRAHFYIRLADIEERLCAGATDRLQLSALIGAAMEARELLLMEKEKLDREAGQ</sequence>
<dbReference type="InterPro" id="IPR008921">
    <property type="entry name" value="DNA_pol3_clamp-load_cplx_C"/>
</dbReference>
<dbReference type="GO" id="GO:0006261">
    <property type="term" value="P:DNA-templated DNA replication"/>
    <property type="evidence" value="ECO:0007669"/>
    <property type="project" value="TreeGrafter"/>
</dbReference>
<dbReference type="GO" id="GO:0003677">
    <property type="term" value="F:DNA binding"/>
    <property type="evidence" value="ECO:0007669"/>
    <property type="project" value="InterPro"/>
</dbReference>
<dbReference type="PANTHER" id="PTHR11669">
    <property type="entry name" value="REPLICATION FACTOR C / DNA POLYMERASE III GAMMA-TAU SUBUNIT"/>
    <property type="match status" value="1"/>
</dbReference>
<dbReference type="PANTHER" id="PTHR11669:SF9">
    <property type="entry name" value="REPLICATION FACTOR C SUBUNIT 5"/>
    <property type="match status" value="1"/>
</dbReference>
<dbReference type="CDD" id="cd00009">
    <property type="entry name" value="AAA"/>
    <property type="match status" value="1"/>
</dbReference>
<dbReference type="GO" id="GO:0005663">
    <property type="term" value="C:DNA replication factor C complex"/>
    <property type="evidence" value="ECO:0007669"/>
    <property type="project" value="TreeGrafter"/>
</dbReference>
<dbReference type="Gene3D" id="3.40.50.300">
    <property type="entry name" value="P-loop containing nucleotide triphosphate hydrolases"/>
    <property type="match status" value="1"/>
</dbReference>
<keyword evidence="5" id="KW-0067">ATP-binding</keyword>
<evidence type="ECO:0000256" key="5">
    <source>
        <dbReference type="ARBA" id="ARBA00022840"/>
    </source>
</evidence>
<evidence type="ECO:0000313" key="8">
    <source>
        <dbReference type="Proteomes" id="UP000095280"/>
    </source>
</evidence>
<dbReference type="Gene3D" id="1.20.272.10">
    <property type="match status" value="1"/>
</dbReference>
<dbReference type="Pfam" id="PF00004">
    <property type="entry name" value="AAA"/>
    <property type="match status" value="1"/>
</dbReference>
<dbReference type="GO" id="GO:0003689">
    <property type="term" value="F:DNA clamp loader activity"/>
    <property type="evidence" value="ECO:0007669"/>
    <property type="project" value="TreeGrafter"/>
</dbReference>
<evidence type="ECO:0000256" key="6">
    <source>
        <dbReference type="ARBA" id="ARBA00023242"/>
    </source>
</evidence>
<protein>
    <submittedName>
        <fullName evidence="9">AAA domain-containing protein</fullName>
    </submittedName>
</protein>
<dbReference type="GO" id="GO:0006281">
    <property type="term" value="P:DNA repair"/>
    <property type="evidence" value="ECO:0007669"/>
    <property type="project" value="TreeGrafter"/>
</dbReference>
<keyword evidence="6" id="KW-0539">Nucleus</keyword>
<dbReference type="Pfam" id="PF08542">
    <property type="entry name" value="Rep_fac_C"/>
    <property type="match status" value="1"/>
</dbReference>
<dbReference type="InterPro" id="IPR013748">
    <property type="entry name" value="Rep_factorC_C"/>
</dbReference>
<dbReference type="InterPro" id="IPR003593">
    <property type="entry name" value="AAA+_ATPase"/>
</dbReference>
<dbReference type="GO" id="GO:0005634">
    <property type="term" value="C:nucleus"/>
    <property type="evidence" value="ECO:0007669"/>
    <property type="project" value="UniProtKB-SubCell"/>
</dbReference>
<comment type="similarity">
    <text evidence="2">Belongs to the activator 1 small subunits family.</text>
</comment>
<evidence type="ECO:0000256" key="1">
    <source>
        <dbReference type="ARBA" id="ARBA00004123"/>
    </source>
</evidence>
<dbReference type="CDD" id="cd18140">
    <property type="entry name" value="HLD_clamp_RFC"/>
    <property type="match status" value="1"/>
</dbReference>
<dbReference type="InterPro" id="IPR003959">
    <property type="entry name" value="ATPase_AAA_core"/>
</dbReference>
<keyword evidence="4" id="KW-0547">Nucleotide-binding</keyword>
<dbReference type="NCBIfam" id="NF001679">
    <property type="entry name" value="PRK00440.1"/>
    <property type="match status" value="1"/>
</dbReference>
<dbReference type="GO" id="GO:0016887">
    <property type="term" value="F:ATP hydrolysis activity"/>
    <property type="evidence" value="ECO:0007669"/>
    <property type="project" value="InterPro"/>
</dbReference>
<evidence type="ECO:0000256" key="2">
    <source>
        <dbReference type="ARBA" id="ARBA00005378"/>
    </source>
</evidence>
<dbReference type="SUPFAM" id="SSF52540">
    <property type="entry name" value="P-loop containing nucleoside triphosphate hydrolases"/>
    <property type="match status" value="1"/>
</dbReference>
<dbReference type="InterPro" id="IPR050238">
    <property type="entry name" value="DNA_Rep/Repair_Clamp_Loader"/>
</dbReference>
<dbReference type="SUPFAM" id="SSF48019">
    <property type="entry name" value="post-AAA+ oligomerization domain-like"/>
    <property type="match status" value="1"/>
</dbReference>
<evidence type="ECO:0000313" key="9">
    <source>
        <dbReference type="WBParaSite" id="maker-uti_cns_0045842-snap-gene-1.3-mRNA-1"/>
    </source>
</evidence>
<evidence type="ECO:0000256" key="3">
    <source>
        <dbReference type="ARBA" id="ARBA00022705"/>
    </source>
</evidence>
<keyword evidence="8" id="KW-1185">Reference proteome</keyword>
<dbReference type="Gene3D" id="1.10.8.60">
    <property type="match status" value="1"/>
</dbReference>
<proteinExistence type="inferred from homology"/>
<accession>A0A1I8J4N5</accession>
<dbReference type="Proteomes" id="UP000095280">
    <property type="component" value="Unplaced"/>
</dbReference>
<comment type="subcellular location">
    <subcellularLocation>
        <location evidence="1">Nucleus</location>
    </subcellularLocation>
</comment>
<name>A0A1I8J4N5_9PLAT</name>
<dbReference type="SMART" id="SM00382">
    <property type="entry name" value="AAA"/>
    <property type="match status" value="1"/>
</dbReference>
<organism evidence="8 9">
    <name type="scientific">Macrostomum lignano</name>
    <dbReference type="NCBI Taxonomy" id="282301"/>
    <lineage>
        <taxon>Eukaryota</taxon>
        <taxon>Metazoa</taxon>
        <taxon>Spiralia</taxon>
        <taxon>Lophotrochozoa</taxon>
        <taxon>Platyhelminthes</taxon>
        <taxon>Rhabditophora</taxon>
        <taxon>Macrostomorpha</taxon>
        <taxon>Macrostomida</taxon>
        <taxon>Macrostomidae</taxon>
        <taxon>Macrostomum</taxon>
    </lineage>
</organism>
<reference evidence="9" key="1">
    <citation type="submission" date="2016-11" db="UniProtKB">
        <authorList>
            <consortium name="WormBaseParasite"/>
        </authorList>
    </citation>
    <scope>IDENTIFICATION</scope>
</reference>
<feature type="domain" description="AAA+ ATPase" evidence="7">
    <location>
        <begin position="53"/>
        <end position="181"/>
    </location>
</feature>
<dbReference type="AlphaFoldDB" id="A0A1I8J4N5"/>
<dbReference type="WBParaSite" id="maker-uti_cns_0045842-snap-gene-1.3-mRNA-1">
    <property type="protein sequence ID" value="maker-uti_cns_0045842-snap-gene-1.3-mRNA-1"/>
    <property type="gene ID" value="maker-uti_cns_0045842-snap-gene-1.3"/>
</dbReference>
<dbReference type="FunFam" id="3.40.50.300:FF:000129">
    <property type="entry name" value="Replication factor C subunit 5"/>
    <property type="match status" value="1"/>
</dbReference>
<evidence type="ECO:0000259" key="7">
    <source>
        <dbReference type="SMART" id="SM00382"/>
    </source>
</evidence>